<dbReference type="Proteomes" id="UP000230729">
    <property type="component" value="Unassembled WGS sequence"/>
</dbReference>
<dbReference type="AlphaFoldDB" id="A0A2G9ZKD9"/>
<dbReference type="NCBIfam" id="TIGR01175">
    <property type="entry name" value="pilM"/>
    <property type="match status" value="1"/>
</dbReference>
<organism evidence="1 2">
    <name type="scientific">Candidatus Falkowbacteria bacterium CG23_combo_of_CG06-09_8_20_14_all_49_15</name>
    <dbReference type="NCBI Taxonomy" id="1974572"/>
    <lineage>
        <taxon>Bacteria</taxon>
        <taxon>Candidatus Falkowiibacteriota</taxon>
    </lineage>
</organism>
<name>A0A2G9ZKD9_9BACT</name>
<evidence type="ECO:0008006" key="3">
    <source>
        <dbReference type="Google" id="ProtNLM"/>
    </source>
</evidence>
<dbReference type="InterPro" id="IPR005883">
    <property type="entry name" value="PilM"/>
</dbReference>
<proteinExistence type="predicted"/>
<dbReference type="CDD" id="cd24049">
    <property type="entry name" value="ASKHA_NBD_PilM"/>
    <property type="match status" value="1"/>
</dbReference>
<accession>A0A2G9ZKD9</accession>
<dbReference type="InterPro" id="IPR043129">
    <property type="entry name" value="ATPase_NBD"/>
</dbReference>
<protein>
    <recommendedName>
        <fullName evidence="3">SHS2 domain-containing protein</fullName>
    </recommendedName>
</protein>
<dbReference type="PANTHER" id="PTHR32432">
    <property type="entry name" value="CELL DIVISION PROTEIN FTSA-RELATED"/>
    <property type="match status" value="1"/>
</dbReference>
<gene>
    <name evidence="1" type="ORF">COX22_03350</name>
</gene>
<dbReference type="Pfam" id="PF11104">
    <property type="entry name" value="PilM_2"/>
    <property type="match status" value="1"/>
</dbReference>
<sequence length="351" mass="38162">MSILANNEGYIGIDIGSAGVKMVEIKKGPNGPRLVTYGFSELARFKSGEAWQKDEARLTHTIEKIWQEAGFQSRNGIASLPAFSVFSSIINLSNVPADSLASAVYWEAKKVIPLPLEEMTIDWNELGVGAAAANSGATRNVKIFLTGAPNEIIERYKRVFLAAKINLLNLETETFSLIRSLIGVDQSVIALVAMGASSTNITIVENGIPMLNRSLDFGAAAVTEALARALKISWTEAEQFKYDYGLDSFAGTDHAVPVLIKNLVSPVVNEIKFALNLFQNKNQKKADKIILTGGSALLPNFQYYLADLLDRQVIIGNPWNRVDCPAELMPVLEEIGPRLAAAVGLALREVL</sequence>
<evidence type="ECO:0000313" key="1">
    <source>
        <dbReference type="EMBL" id="PIP33624.1"/>
    </source>
</evidence>
<dbReference type="Gene3D" id="3.30.1490.300">
    <property type="match status" value="1"/>
</dbReference>
<reference evidence="1 2" key="1">
    <citation type="submission" date="2017-09" db="EMBL/GenBank/DDBJ databases">
        <title>Depth-based differentiation of microbial function through sediment-hosted aquifers and enrichment of novel symbionts in the deep terrestrial subsurface.</title>
        <authorList>
            <person name="Probst A.J."/>
            <person name="Ladd B."/>
            <person name="Jarett J.K."/>
            <person name="Geller-Mcgrath D.E."/>
            <person name="Sieber C.M."/>
            <person name="Emerson J.B."/>
            <person name="Anantharaman K."/>
            <person name="Thomas B.C."/>
            <person name="Malmstrom R."/>
            <person name="Stieglmeier M."/>
            <person name="Klingl A."/>
            <person name="Woyke T."/>
            <person name="Ryan C.M."/>
            <person name="Banfield J.F."/>
        </authorList>
    </citation>
    <scope>NUCLEOTIDE SEQUENCE [LARGE SCALE GENOMIC DNA]</scope>
    <source>
        <strain evidence="1">CG23_combo_of_CG06-09_8_20_14_all_49_15</strain>
    </source>
</reference>
<dbReference type="PANTHER" id="PTHR32432:SF3">
    <property type="entry name" value="ETHANOLAMINE UTILIZATION PROTEIN EUTJ"/>
    <property type="match status" value="1"/>
</dbReference>
<dbReference type="PIRSF" id="PIRSF019169">
    <property type="entry name" value="PilM"/>
    <property type="match status" value="1"/>
</dbReference>
<dbReference type="SUPFAM" id="SSF53067">
    <property type="entry name" value="Actin-like ATPase domain"/>
    <property type="match status" value="1"/>
</dbReference>
<dbReference type="EMBL" id="PCSD01000081">
    <property type="protein sequence ID" value="PIP33624.1"/>
    <property type="molecule type" value="Genomic_DNA"/>
</dbReference>
<comment type="caution">
    <text evidence="1">The sequence shown here is derived from an EMBL/GenBank/DDBJ whole genome shotgun (WGS) entry which is preliminary data.</text>
</comment>
<dbReference type="InterPro" id="IPR050696">
    <property type="entry name" value="FtsA/MreB"/>
</dbReference>
<dbReference type="Gene3D" id="3.30.420.40">
    <property type="match status" value="2"/>
</dbReference>
<evidence type="ECO:0000313" key="2">
    <source>
        <dbReference type="Proteomes" id="UP000230729"/>
    </source>
</evidence>